<evidence type="ECO:0000313" key="3">
    <source>
        <dbReference type="Proteomes" id="UP000322667"/>
    </source>
</evidence>
<reference evidence="2 3" key="1">
    <citation type="submission" date="2019-07" db="EMBL/GenBank/DDBJ databases">
        <title>WGS assembly of Gossypium tomentosum.</title>
        <authorList>
            <person name="Chen Z.J."/>
            <person name="Sreedasyam A."/>
            <person name="Ando A."/>
            <person name="Song Q."/>
            <person name="De L."/>
            <person name="Hulse-Kemp A."/>
            <person name="Ding M."/>
            <person name="Ye W."/>
            <person name="Kirkbride R."/>
            <person name="Jenkins J."/>
            <person name="Plott C."/>
            <person name="Lovell J."/>
            <person name="Lin Y.-M."/>
            <person name="Vaughn R."/>
            <person name="Liu B."/>
            <person name="Li W."/>
            <person name="Simpson S."/>
            <person name="Scheffler B."/>
            <person name="Saski C."/>
            <person name="Grover C."/>
            <person name="Hu G."/>
            <person name="Conover J."/>
            <person name="Carlson J."/>
            <person name="Shu S."/>
            <person name="Boston L."/>
            <person name="Williams M."/>
            <person name="Peterson D."/>
            <person name="Mcgee K."/>
            <person name="Jones D."/>
            <person name="Wendel J."/>
            <person name="Stelly D."/>
            <person name="Grimwood J."/>
            <person name="Schmutz J."/>
        </authorList>
    </citation>
    <scope>NUCLEOTIDE SEQUENCE [LARGE SCALE GENOMIC DNA]</scope>
    <source>
        <strain evidence="2">7179.01</strain>
    </source>
</reference>
<protein>
    <submittedName>
        <fullName evidence="2">Uncharacterized protein</fullName>
    </submittedName>
</protein>
<dbReference type="AlphaFoldDB" id="A0A5D2J4T9"/>
<name>A0A5D2J4T9_GOSTO</name>
<evidence type="ECO:0000256" key="1">
    <source>
        <dbReference type="SAM" id="MobiDB-lite"/>
    </source>
</evidence>
<evidence type="ECO:0000313" key="2">
    <source>
        <dbReference type="EMBL" id="TYH49958.1"/>
    </source>
</evidence>
<proteinExistence type="predicted"/>
<dbReference type="Proteomes" id="UP000322667">
    <property type="component" value="Chromosome D10"/>
</dbReference>
<organism evidence="2 3">
    <name type="scientific">Gossypium tomentosum</name>
    <name type="common">Hawaiian cotton</name>
    <name type="synonym">Gossypium sandvicense</name>
    <dbReference type="NCBI Taxonomy" id="34277"/>
    <lineage>
        <taxon>Eukaryota</taxon>
        <taxon>Viridiplantae</taxon>
        <taxon>Streptophyta</taxon>
        <taxon>Embryophyta</taxon>
        <taxon>Tracheophyta</taxon>
        <taxon>Spermatophyta</taxon>
        <taxon>Magnoliopsida</taxon>
        <taxon>eudicotyledons</taxon>
        <taxon>Gunneridae</taxon>
        <taxon>Pentapetalae</taxon>
        <taxon>rosids</taxon>
        <taxon>malvids</taxon>
        <taxon>Malvales</taxon>
        <taxon>Malvaceae</taxon>
        <taxon>Malvoideae</taxon>
        <taxon>Gossypium</taxon>
    </lineage>
</organism>
<gene>
    <name evidence="2" type="ORF">ES332_D10G172300v1</name>
</gene>
<keyword evidence="3" id="KW-1185">Reference proteome</keyword>
<sequence>MTPTTRFKGHPGATDGGAHAREGTTRTKETLAAAALRVVCYY</sequence>
<dbReference type="EMBL" id="CM017632">
    <property type="protein sequence ID" value="TYH49958.1"/>
    <property type="molecule type" value="Genomic_DNA"/>
</dbReference>
<accession>A0A5D2J4T9</accession>
<feature type="region of interest" description="Disordered" evidence="1">
    <location>
        <begin position="1"/>
        <end position="26"/>
    </location>
</feature>